<keyword evidence="3" id="KW-1185">Reference proteome</keyword>
<dbReference type="AlphaFoldDB" id="A0A9P6QRR6"/>
<dbReference type="OrthoDB" id="10587589at2759"/>
<dbReference type="Proteomes" id="UP000823405">
    <property type="component" value="Unassembled WGS sequence"/>
</dbReference>
<proteinExistence type="predicted"/>
<feature type="region of interest" description="Disordered" evidence="1">
    <location>
        <begin position="1"/>
        <end position="20"/>
    </location>
</feature>
<gene>
    <name evidence="2" type="ORF">BGZ97_006336</name>
</gene>
<accession>A0A9P6QRR6</accession>
<name>A0A9P6QRR6_9FUNG</name>
<organism evidence="2 3">
    <name type="scientific">Linnemannia gamsii</name>
    <dbReference type="NCBI Taxonomy" id="64522"/>
    <lineage>
        <taxon>Eukaryota</taxon>
        <taxon>Fungi</taxon>
        <taxon>Fungi incertae sedis</taxon>
        <taxon>Mucoromycota</taxon>
        <taxon>Mortierellomycotina</taxon>
        <taxon>Mortierellomycetes</taxon>
        <taxon>Mortierellales</taxon>
        <taxon>Mortierellaceae</taxon>
        <taxon>Linnemannia</taxon>
    </lineage>
</organism>
<feature type="non-terminal residue" evidence="2">
    <location>
        <position position="89"/>
    </location>
</feature>
<reference evidence="2" key="1">
    <citation type="journal article" date="2020" name="Fungal Divers.">
        <title>Resolving the Mortierellaceae phylogeny through synthesis of multi-gene phylogenetics and phylogenomics.</title>
        <authorList>
            <person name="Vandepol N."/>
            <person name="Liber J."/>
            <person name="Desiro A."/>
            <person name="Na H."/>
            <person name="Kennedy M."/>
            <person name="Barry K."/>
            <person name="Grigoriev I.V."/>
            <person name="Miller A.N."/>
            <person name="O'Donnell K."/>
            <person name="Stajich J.E."/>
            <person name="Bonito G."/>
        </authorList>
    </citation>
    <scope>NUCLEOTIDE SEQUENCE</scope>
    <source>
        <strain evidence="2">NVP60</strain>
    </source>
</reference>
<evidence type="ECO:0000313" key="2">
    <source>
        <dbReference type="EMBL" id="KAG0289976.1"/>
    </source>
</evidence>
<evidence type="ECO:0000256" key="1">
    <source>
        <dbReference type="SAM" id="MobiDB-lite"/>
    </source>
</evidence>
<protein>
    <submittedName>
        <fullName evidence="2">Uncharacterized protein</fullName>
    </submittedName>
</protein>
<feature type="compositionally biased region" description="Polar residues" evidence="1">
    <location>
        <begin position="1"/>
        <end position="17"/>
    </location>
</feature>
<evidence type="ECO:0000313" key="3">
    <source>
        <dbReference type="Proteomes" id="UP000823405"/>
    </source>
</evidence>
<comment type="caution">
    <text evidence="2">The sequence shown here is derived from an EMBL/GenBank/DDBJ whole genome shotgun (WGS) entry which is preliminary data.</text>
</comment>
<dbReference type="EMBL" id="JAAAIN010002802">
    <property type="protein sequence ID" value="KAG0289976.1"/>
    <property type="molecule type" value="Genomic_DNA"/>
</dbReference>
<sequence>MYSAEDQTTFDAQNNFPPTIPPRQVYVVMSSPCSKDLPENCAAARALAAQATEESEETVLAHATEESEETVLAHATEESEETVLAHATE</sequence>